<evidence type="ECO:0000313" key="1">
    <source>
        <dbReference type="EMBL" id="QHT96265.1"/>
    </source>
</evidence>
<accession>A0A6C0IUV9</accession>
<name>A0A6C0IUV9_9ZZZZ</name>
<protein>
    <recommendedName>
        <fullName evidence="2">Methyltransferase type 11 domain-containing protein</fullName>
    </recommendedName>
</protein>
<proteinExistence type="predicted"/>
<dbReference type="AlphaFoldDB" id="A0A6C0IUV9"/>
<reference evidence="1" key="1">
    <citation type="journal article" date="2020" name="Nature">
        <title>Giant virus diversity and host interactions through global metagenomics.</title>
        <authorList>
            <person name="Schulz F."/>
            <person name="Roux S."/>
            <person name="Paez-Espino D."/>
            <person name="Jungbluth S."/>
            <person name="Walsh D.A."/>
            <person name="Denef V.J."/>
            <person name="McMahon K.D."/>
            <person name="Konstantinidis K.T."/>
            <person name="Eloe-Fadrosh E.A."/>
            <person name="Kyrpides N.C."/>
            <person name="Woyke T."/>
        </authorList>
    </citation>
    <scope>NUCLEOTIDE SEQUENCE</scope>
    <source>
        <strain evidence="1">GVMAG-M-3300024302-11</strain>
    </source>
</reference>
<organism evidence="1">
    <name type="scientific">viral metagenome</name>
    <dbReference type="NCBI Taxonomy" id="1070528"/>
    <lineage>
        <taxon>unclassified sequences</taxon>
        <taxon>metagenomes</taxon>
        <taxon>organismal metagenomes</taxon>
    </lineage>
</organism>
<sequence>MINLHLGCGKLKLDNFINVDIQSEIADMKFDINDLSVFNNNVVDQIYMCHTLEHIRRHKILALFLEWNRVIKINGKLRVAVPDFEKVVKIYQKNHNLSELLGLINGGQTDDYDIHFVNFDFDTLKELLESCGFTNIERYDQDEFLGDNDDYSKCYLPYMDKENGELMSLNVLCTKSNDVNIDNVKLSDNMKKFLKL</sequence>
<dbReference type="EMBL" id="MN740255">
    <property type="protein sequence ID" value="QHT96265.1"/>
    <property type="molecule type" value="Genomic_DNA"/>
</dbReference>
<dbReference type="SUPFAM" id="SSF53335">
    <property type="entry name" value="S-adenosyl-L-methionine-dependent methyltransferases"/>
    <property type="match status" value="1"/>
</dbReference>
<evidence type="ECO:0008006" key="2">
    <source>
        <dbReference type="Google" id="ProtNLM"/>
    </source>
</evidence>
<dbReference type="Gene3D" id="3.40.50.150">
    <property type="entry name" value="Vaccinia Virus protein VP39"/>
    <property type="match status" value="1"/>
</dbReference>
<dbReference type="InterPro" id="IPR029063">
    <property type="entry name" value="SAM-dependent_MTases_sf"/>
</dbReference>